<gene>
    <name evidence="2" type="ORF">PBS003_LOCUS1925</name>
</gene>
<evidence type="ECO:0000256" key="1">
    <source>
        <dbReference type="SAM" id="MobiDB-lite"/>
    </source>
</evidence>
<evidence type="ECO:0000313" key="3">
    <source>
        <dbReference type="Proteomes" id="UP001160483"/>
    </source>
</evidence>
<sequence length="117" mass="12648">MTRQFLMQEASQQQHEVQEDEHVVDHLKPDGAATGAGSVALAPQESITDKLWSNLTPASGPKANSEWTMSTLLQVGAIKGALDDVMYGSSSFSAMDTLIKSSYKAEEVVDADTLYEI</sequence>
<dbReference type="Proteomes" id="UP001160483">
    <property type="component" value="Unassembled WGS sequence"/>
</dbReference>
<feature type="compositionally biased region" description="Polar residues" evidence="1">
    <location>
        <begin position="1"/>
        <end position="11"/>
    </location>
</feature>
<accession>A0AAU9L1X2</accession>
<comment type="caution">
    <text evidence="2">The sequence shown here is derived from an EMBL/GenBank/DDBJ whole genome shotgun (WGS) entry which is preliminary data.</text>
</comment>
<reference evidence="2" key="1">
    <citation type="submission" date="2021-11" db="EMBL/GenBank/DDBJ databases">
        <authorList>
            <person name="Islam A."/>
            <person name="Islam S."/>
            <person name="Flora M.S."/>
            <person name="Rahman M."/>
            <person name="Ziaur R.M."/>
            <person name="Epstein J.H."/>
            <person name="Hassan M."/>
            <person name="Klassen M."/>
            <person name="Woodard K."/>
            <person name="Webb A."/>
            <person name="Webby R.J."/>
            <person name="El Zowalaty M.E."/>
        </authorList>
    </citation>
    <scope>NUCLEOTIDE SEQUENCE</scope>
    <source>
        <strain evidence="2">Pbs3</strain>
    </source>
</reference>
<name>A0AAU9L1X2_9STRA</name>
<organism evidence="2 3">
    <name type="scientific">Peronospora belbahrii</name>
    <dbReference type="NCBI Taxonomy" id="622444"/>
    <lineage>
        <taxon>Eukaryota</taxon>
        <taxon>Sar</taxon>
        <taxon>Stramenopiles</taxon>
        <taxon>Oomycota</taxon>
        <taxon>Peronosporomycetes</taxon>
        <taxon>Peronosporales</taxon>
        <taxon>Peronosporaceae</taxon>
        <taxon>Peronospora</taxon>
    </lineage>
</organism>
<evidence type="ECO:0000313" key="2">
    <source>
        <dbReference type="EMBL" id="CAH0475093.1"/>
    </source>
</evidence>
<dbReference type="AlphaFoldDB" id="A0AAU9L1X2"/>
<feature type="region of interest" description="Disordered" evidence="1">
    <location>
        <begin position="1"/>
        <end position="23"/>
    </location>
</feature>
<protein>
    <submittedName>
        <fullName evidence="2">Uncharacterized protein</fullName>
    </submittedName>
</protein>
<dbReference type="EMBL" id="CAKKTJ010000121">
    <property type="protein sequence ID" value="CAH0475093.1"/>
    <property type="molecule type" value="Genomic_DNA"/>
</dbReference>
<proteinExistence type="predicted"/>